<dbReference type="Proteomes" id="UP000197138">
    <property type="component" value="Unassembled WGS sequence"/>
</dbReference>
<protein>
    <submittedName>
        <fullName evidence="2">Uncharacterized protein</fullName>
    </submittedName>
</protein>
<organism evidence="2 3">
    <name type="scientific">Punica granatum</name>
    <name type="common">Pomegranate</name>
    <dbReference type="NCBI Taxonomy" id="22663"/>
    <lineage>
        <taxon>Eukaryota</taxon>
        <taxon>Viridiplantae</taxon>
        <taxon>Streptophyta</taxon>
        <taxon>Embryophyta</taxon>
        <taxon>Tracheophyta</taxon>
        <taxon>Spermatophyta</taxon>
        <taxon>Magnoliopsida</taxon>
        <taxon>eudicotyledons</taxon>
        <taxon>Gunneridae</taxon>
        <taxon>Pentapetalae</taxon>
        <taxon>rosids</taxon>
        <taxon>malvids</taxon>
        <taxon>Myrtales</taxon>
        <taxon>Lythraceae</taxon>
        <taxon>Punica</taxon>
    </lineage>
</organism>
<gene>
    <name evidence="2" type="ORF">CDL15_Pgr000947</name>
</gene>
<feature type="transmembrane region" description="Helical" evidence="1">
    <location>
        <begin position="6"/>
        <end position="27"/>
    </location>
</feature>
<keyword evidence="1" id="KW-0812">Transmembrane</keyword>
<keyword evidence="1" id="KW-1133">Transmembrane helix</keyword>
<evidence type="ECO:0000313" key="2">
    <source>
        <dbReference type="EMBL" id="OWM84507.1"/>
    </source>
</evidence>
<dbReference type="EMBL" id="MTKT01001357">
    <property type="protein sequence ID" value="OWM84507.1"/>
    <property type="molecule type" value="Genomic_DNA"/>
</dbReference>
<comment type="caution">
    <text evidence="2">The sequence shown here is derived from an EMBL/GenBank/DDBJ whole genome shotgun (WGS) entry which is preliminary data.</text>
</comment>
<name>A0A218XHT8_PUNGR</name>
<keyword evidence="1" id="KW-0472">Membrane</keyword>
<dbReference type="AlphaFoldDB" id="A0A218XHT8"/>
<sequence>MSEFASNIASAMVAMIGATTTLNRSSLSLILKRKTRKIGAAELRCQPLSAQRRFSMTTDVTGNQFCVGGSTTKPLPFDFVLLSSIAASHGLDAGHRAPVEVADDY</sequence>
<accession>A0A218XHT8</accession>
<proteinExistence type="predicted"/>
<evidence type="ECO:0000256" key="1">
    <source>
        <dbReference type="SAM" id="Phobius"/>
    </source>
</evidence>
<evidence type="ECO:0000313" key="3">
    <source>
        <dbReference type="Proteomes" id="UP000197138"/>
    </source>
</evidence>
<reference evidence="3" key="1">
    <citation type="journal article" date="2017" name="Plant J.">
        <title>The pomegranate (Punica granatum L.) genome and the genomics of punicalagin biosynthesis.</title>
        <authorList>
            <person name="Qin G."/>
            <person name="Xu C."/>
            <person name="Ming R."/>
            <person name="Tang H."/>
            <person name="Guyot R."/>
            <person name="Kramer E.M."/>
            <person name="Hu Y."/>
            <person name="Yi X."/>
            <person name="Qi Y."/>
            <person name="Xu X."/>
            <person name="Gao Z."/>
            <person name="Pan H."/>
            <person name="Jian J."/>
            <person name="Tian Y."/>
            <person name="Yue Z."/>
            <person name="Xu Y."/>
        </authorList>
    </citation>
    <scope>NUCLEOTIDE SEQUENCE [LARGE SCALE GENOMIC DNA]</scope>
    <source>
        <strain evidence="3">cv. Dabenzi</strain>
    </source>
</reference>